<keyword evidence="1" id="KW-0472">Membrane</keyword>
<sequence length="204" mass="23800">MHKKILLKGLLYGGLWGIAEATLGYILHLIGFFTGFRSFSGFIMYPVGIFFMYYSFVETGSYYTILLTSFFSATIKLSNLFFPFLPYYHTINPSIAIILEGLSSYVFIRFFETKGFLKNILRFSIASLFWRTLFILTLTIIGENRIKNYLNFLFLESFVNGIIAGFMFDRMKNLKIAEFRLNPILFYSTGILTQILFAFLIWKF</sequence>
<dbReference type="AlphaFoldDB" id="A0A7C4YF02"/>
<comment type="caution">
    <text evidence="2">The sequence shown here is derived from an EMBL/GenBank/DDBJ whole genome shotgun (WGS) entry which is preliminary data.</text>
</comment>
<name>A0A7C4YF02_UNCW3</name>
<feature type="transmembrane region" description="Helical" evidence="1">
    <location>
        <begin position="181"/>
        <end position="202"/>
    </location>
</feature>
<evidence type="ECO:0000256" key="1">
    <source>
        <dbReference type="SAM" id="Phobius"/>
    </source>
</evidence>
<gene>
    <name evidence="2" type="ORF">ENV67_01515</name>
</gene>
<organism evidence="2">
    <name type="scientific">candidate division WOR-3 bacterium</name>
    <dbReference type="NCBI Taxonomy" id="2052148"/>
    <lineage>
        <taxon>Bacteria</taxon>
        <taxon>Bacteria division WOR-3</taxon>
    </lineage>
</organism>
<feature type="transmembrane region" description="Helical" evidence="1">
    <location>
        <begin position="120"/>
        <end position="142"/>
    </location>
</feature>
<reference evidence="2" key="1">
    <citation type="journal article" date="2020" name="mSystems">
        <title>Genome- and Community-Level Interaction Insights into Carbon Utilization and Element Cycling Functions of Hydrothermarchaeota in Hydrothermal Sediment.</title>
        <authorList>
            <person name="Zhou Z."/>
            <person name="Liu Y."/>
            <person name="Xu W."/>
            <person name="Pan J."/>
            <person name="Luo Z.H."/>
            <person name="Li M."/>
        </authorList>
    </citation>
    <scope>NUCLEOTIDE SEQUENCE [LARGE SCALE GENOMIC DNA]</scope>
    <source>
        <strain evidence="2">SpSt-780</strain>
    </source>
</reference>
<accession>A0A7C4YF02</accession>
<keyword evidence="1" id="KW-1133">Transmembrane helix</keyword>
<evidence type="ECO:0000313" key="2">
    <source>
        <dbReference type="EMBL" id="HGW91205.1"/>
    </source>
</evidence>
<proteinExistence type="predicted"/>
<feature type="transmembrane region" description="Helical" evidence="1">
    <location>
        <begin position="12"/>
        <end position="33"/>
    </location>
</feature>
<protein>
    <submittedName>
        <fullName evidence="2">Uncharacterized protein</fullName>
    </submittedName>
</protein>
<keyword evidence="1" id="KW-0812">Transmembrane</keyword>
<feature type="transmembrane region" description="Helical" evidence="1">
    <location>
        <begin position="148"/>
        <end position="169"/>
    </location>
</feature>
<dbReference type="EMBL" id="DTHG01000018">
    <property type="protein sequence ID" value="HGW91205.1"/>
    <property type="molecule type" value="Genomic_DNA"/>
</dbReference>